<comment type="caution">
    <text evidence="2">The sequence shown here is derived from an EMBL/GenBank/DDBJ whole genome shotgun (WGS) entry which is preliminary data.</text>
</comment>
<feature type="compositionally biased region" description="Acidic residues" evidence="1">
    <location>
        <begin position="375"/>
        <end position="402"/>
    </location>
</feature>
<dbReference type="Proteomes" id="UP000077671">
    <property type="component" value="Unassembled WGS sequence"/>
</dbReference>
<evidence type="ECO:0000256" key="1">
    <source>
        <dbReference type="SAM" id="MobiDB-lite"/>
    </source>
</evidence>
<dbReference type="AlphaFoldDB" id="A0A177TLD0"/>
<evidence type="ECO:0000313" key="2">
    <source>
        <dbReference type="EMBL" id="KAE8241453.1"/>
    </source>
</evidence>
<sequence>MSNVFKNNTGPDDVDSYNVMVFPEDLLKRFGPTHSVALASHHVNLRDPACPNMMTIATSPEVWRIDQHYKVPLLTTLVGRTGFNLKASPFPYALNESQRMITLDELVWALEDIGCETVRFSTYGIKKNIKTFVDPASPDHPEAELNSYDLGVEWDPDSIFLTAPKRKLPKNVSTLYPMLGPRGLGYGSIKFKIQVEEDEFTIKIYPKLVHVLKSAMGKGILYAPKTMATLKKRQTNLEKLCTSLREGKPEATYGVRVECTVTASSFEEAKAKVSKLPLLSIKEYLKPVHPDFKDFKIGCHEVSHEVYMEQFTRLLKHVIETLKLFAGRSIVKTTPRQMQICLDMFNVAGWNPGRMRITSWVLRASWWRVNDQEDLESDDDSSDDYVGVDEVDVPDNDGDDITSGEVERNDHPVGQVLNLSPPRVPVPAVPAPPLTPVRRSSPASYSNRSHSTISNRSQSQVSTPSYKTKIYRLKKDGLRAIWDRYGHRLICNLIDCKAQTKCLRHNMRWDGDTKQFRLKCRLCLSRYGQASMKCMLMNNRSLRKNSFVVPSAYL</sequence>
<feature type="compositionally biased region" description="Polar residues" evidence="1">
    <location>
        <begin position="441"/>
        <end position="461"/>
    </location>
</feature>
<accession>A0A177TLD0</accession>
<gene>
    <name evidence="2" type="ORF">A4X03_0g8146</name>
</gene>
<protein>
    <submittedName>
        <fullName evidence="2">Uncharacterized protein</fullName>
    </submittedName>
</protein>
<feature type="region of interest" description="Disordered" evidence="1">
    <location>
        <begin position="375"/>
        <end position="461"/>
    </location>
</feature>
<feature type="compositionally biased region" description="Pro residues" evidence="1">
    <location>
        <begin position="422"/>
        <end position="435"/>
    </location>
</feature>
<evidence type="ECO:0000313" key="3">
    <source>
        <dbReference type="Proteomes" id="UP000077671"/>
    </source>
</evidence>
<reference evidence="2" key="2">
    <citation type="journal article" date="2019" name="IMA Fungus">
        <title>Genome sequencing and comparison of five Tilletia species to identify candidate genes for the detection of regulated species infecting wheat.</title>
        <authorList>
            <person name="Nguyen H.D.T."/>
            <person name="Sultana T."/>
            <person name="Kesanakurti P."/>
            <person name="Hambleton S."/>
        </authorList>
    </citation>
    <scope>NUCLEOTIDE SEQUENCE</scope>
    <source>
        <strain evidence="2">DAOMC 238032</strain>
    </source>
</reference>
<organism evidence="2 3">
    <name type="scientific">Tilletia caries</name>
    <name type="common">wheat bunt fungus</name>
    <dbReference type="NCBI Taxonomy" id="13290"/>
    <lineage>
        <taxon>Eukaryota</taxon>
        <taxon>Fungi</taxon>
        <taxon>Dikarya</taxon>
        <taxon>Basidiomycota</taxon>
        <taxon>Ustilaginomycotina</taxon>
        <taxon>Exobasidiomycetes</taxon>
        <taxon>Tilletiales</taxon>
        <taxon>Tilletiaceae</taxon>
        <taxon>Tilletia</taxon>
    </lineage>
</organism>
<dbReference type="PANTHER" id="PTHR34863:SF1">
    <property type="entry name" value="OTU DOMAIN-CONTAINING PROTEIN"/>
    <property type="match status" value="1"/>
</dbReference>
<name>A0A177TLD0_9BASI</name>
<proteinExistence type="predicted"/>
<dbReference type="EMBL" id="LWDD02002280">
    <property type="protein sequence ID" value="KAE8241453.1"/>
    <property type="molecule type" value="Genomic_DNA"/>
</dbReference>
<reference evidence="2" key="1">
    <citation type="submission" date="2016-04" db="EMBL/GenBank/DDBJ databases">
        <authorList>
            <person name="Nguyen H.D."/>
            <person name="Kesanakurti P."/>
            <person name="Cullis J."/>
            <person name="Levesque C.A."/>
            <person name="Hambleton S."/>
        </authorList>
    </citation>
    <scope>NUCLEOTIDE SEQUENCE</scope>
    <source>
        <strain evidence="2">DAOMC 238032</strain>
    </source>
</reference>
<dbReference type="PANTHER" id="PTHR34863">
    <property type="entry name" value="EXPRESSED PROTEIN"/>
    <property type="match status" value="1"/>
</dbReference>